<keyword evidence="5" id="KW-1185">Reference proteome</keyword>
<evidence type="ECO:0000313" key="5">
    <source>
        <dbReference type="Proteomes" id="UP001597221"/>
    </source>
</evidence>
<dbReference type="Gene3D" id="3.40.50.1820">
    <property type="entry name" value="alpha/beta hydrolase"/>
    <property type="match status" value="1"/>
</dbReference>
<evidence type="ECO:0000313" key="4">
    <source>
        <dbReference type="EMBL" id="MFD1609442.1"/>
    </source>
</evidence>
<accession>A0ABW4HWB9</accession>
<dbReference type="Gene3D" id="3.10.450.590">
    <property type="match status" value="1"/>
</dbReference>
<organism evidence="4 5">
    <name type="scientific">Oceanobacillus luteolus</name>
    <dbReference type="NCBI Taxonomy" id="1274358"/>
    <lineage>
        <taxon>Bacteria</taxon>
        <taxon>Bacillati</taxon>
        <taxon>Bacillota</taxon>
        <taxon>Bacilli</taxon>
        <taxon>Bacillales</taxon>
        <taxon>Bacillaceae</taxon>
        <taxon>Oceanobacillus</taxon>
    </lineage>
</organism>
<name>A0ABW4HWB9_9BACI</name>
<gene>
    <name evidence="4" type="ORF">ACFSBH_17630</name>
</gene>
<evidence type="ECO:0000259" key="3">
    <source>
        <dbReference type="Pfam" id="PF13026"/>
    </source>
</evidence>
<reference evidence="5" key="1">
    <citation type="journal article" date="2019" name="Int. J. Syst. Evol. Microbiol.">
        <title>The Global Catalogue of Microorganisms (GCM) 10K type strain sequencing project: providing services to taxonomists for standard genome sequencing and annotation.</title>
        <authorList>
            <consortium name="The Broad Institute Genomics Platform"/>
            <consortium name="The Broad Institute Genome Sequencing Center for Infectious Disease"/>
            <person name="Wu L."/>
            <person name="Ma J."/>
        </authorList>
    </citation>
    <scope>NUCLEOTIDE SEQUENCE [LARGE SCALE GENOMIC DNA]</scope>
    <source>
        <strain evidence="5">CGMCC 1.12376</strain>
    </source>
</reference>
<sequence length="436" mass="49466">MLLLLVGCMNKEEVMTIEEAAQEVITLLQNEEYQKVSESWFAEELQNSISVDDLAGDWEERTAGDEFIATRSFQTENRTESLDIVEATLEYTTTQFDVRMIFNQDRRLVGFHLSEGMMTVELPDSILEEEITVGEGTKYELEGLLTLPVEMDDTVPAVVLVHGSGPSDRDEAVFAYKPFRDIAWGLAEQGIAVIRYDKRTFTHADELIKDFGNRLTVFEETVEDAIRAAELAKADPRIDEERVFIVGHSLGGMLAPRIDVEGGGYAGLVILAGTPRPSWEVAYDQNRAAIQSQIKEEDEKEKQMKLAEEEYEKAKSLEEIGDEAAQDMTVFGMNGYYLKDMDKFDTRAWIDEMEKPILILQGEDDFQVYYDKDFTLWQELLSGKEQATLISYPGLNHSFVAYEGPHKGTLAEYKVPGQVDDKVIQDIGEWILKQEK</sequence>
<keyword evidence="4" id="KW-0378">Hydrolase</keyword>
<dbReference type="InterPro" id="IPR053145">
    <property type="entry name" value="AB_hydrolase_Est10"/>
</dbReference>
<dbReference type="InterPro" id="IPR000073">
    <property type="entry name" value="AB_hydrolase_1"/>
</dbReference>
<dbReference type="InterPro" id="IPR024981">
    <property type="entry name" value="DUF3887"/>
</dbReference>
<dbReference type="PANTHER" id="PTHR43265:SF1">
    <property type="entry name" value="ESTERASE ESTD"/>
    <property type="match status" value="1"/>
</dbReference>
<evidence type="ECO:0000256" key="1">
    <source>
        <dbReference type="SAM" id="Coils"/>
    </source>
</evidence>
<evidence type="ECO:0000259" key="2">
    <source>
        <dbReference type="Pfam" id="PF12697"/>
    </source>
</evidence>
<dbReference type="PANTHER" id="PTHR43265">
    <property type="entry name" value="ESTERASE ESTD"/>
    <property type="match status" value="1"/>
</dbReference>
<dbReference type="GO" id="GO:0016787">
    <property type="term" value="F:hydrolase activity"/>
    <property type="evidence" value="ECO:0007669"/>
    <property type="project" value="UniProtKB-KW"/>
</dbReference>
<proteinExistence type="predicted"/>
<dbReference type="InterPro" id="IPR029058">
    <property type="entry name" value="AB_hydrolase_fold"/>
</dbReference>
<comment type="caution">
    <text evidence="4">The sequence shown here is derived from an EMBL/GenBank/DDBJ whole genome shotgun (WGS) entry which is preliminary data.</text>
</comment>
<dbReference type="Pfam" id="PF12697">
    <property type="entry name" value="Abhydrolase_6"/>
    <property type="match status" value="1"/>
</dbReference>
<protein>
    <submittedName>
        <fullName evidence="4">Alpha/beta fold hydrolase</fullName>
    </submittedName>
</protein>
<feature type="coiled-coil region" evidence="1">
    <location>
        <begin position="290"/>
        <end position="317"/>
    </location>
</feature>
<feature type="domain" description="DUF3887" evidence="3">
    <location>
        <begin position="21"/>
        <end position="111"/>
    </location>
</feature>
<dbReference type="EMBL" id="JBHUDE010000157">
    <property type="protein sequence ID" value="MFD1609442.1"/>
    <property type="molecule type" value="Genomic_DNA"/>
</dbReference>
<dbReference type="Pfam" id="PF13026">
    <property type="entry name" value="DUF3887"/>
    <property type="match status" value="1"/>
</dbReference>
<feature type="domain" description="AB hydrolase-1" evidence="2">
    <location>
        <begin position="158"/>
        <end position="404"/>
    </location>
</feature>
<dbReference type="SUPFAM" id="SSF53474">
    <property type="entry name" value="alpha/beta-Hydrolases"/>
    <property type="match status" value="1"/>
</dbReference>
<dbReference type="Proteomes" id="UP001597221">
    <property type="component" value="Unassembled WGS sequence"/>
</dbReference>
<keyword evidence="1" id="KW-0175">Coiled coil</keyword>